<evidence type="ECO:0000313" key="11">
    <source>
        <dbReference type="Proteomes" id="UP001276659"/>
    </source>
</evidence>
<dbReference type="GO" id="GO:0006744">
    <property type="term" value="P:ubiquinone biosynthetic process"/>
    <property type="evidence" value="ECO:0007669"/>
    <property type="project" value="TreeGrafter"/>
</dbReference>
<dbReference type="Gene3D" id="1.10.357.140">
    <property type="entry name" value="UbiA prenyltransferase"/>
    <property type="match status" value="1"/>
</dbReference>
<dbReference type="FunFam" id="1.20.120.1780:FF:000001">
    <property type="entry name" value="4-hydroxybenzoate octaprenyltransferase"/>
    <property type="match status" value="1"/>
</dbReference>
<dbReference type="InterPro" id="IPR000537">
    <property type="entry name" value="UbiA_prenyltransferase"/>
</dbReference>
<name>A0AAE0DIU4_9LECA</name>
<reference evidence="10" key="1">
    <citation type="submission" date="2022-11" db="EMBL/GenBank/DDBJ databases">
        <title>Chromosomal genome sequence assembly and mating type (MAT) locus characterization of the leprose asexual lichenized fungus Lepraria neglecta (Nyl.) Erichsen.</title>
        <authorList>
            <person name="Allen J.L."/>
            <person name="Pfeffer B."/>
        </authorList>
    </citation>
    <scope>NUCLEOTIDE SEQUENCE</scope>
    <source>
        <strain evidence="10">Allen 5258</strain>
    </source>
</reference>
<feature type="transmembrane region" description="Helical" evidence="9">
    <location>
        <begin position="76"/>
        <end position="97"/>
    </location>
</feature>
<evidence type="ECO:0000256" key="3">
    <source>
        <dbReference type="ARBA" id="ARBA00005179"/>
    </source>
</evidence>
<dbReference type="CDD" id="cd13959">
    <property type="entry name" value="PT_UbiA_COQ2"/>
    <property type="match status" value="1"/>
</dbReference>
<dbReference type="InterPro" id="IPR039653">
    <property type="entry name" value="Prenyltransferase"/>
</dbReference>
<dbReference type="GO" id="GO:0005743">
    <property type="term" value="C:mitochondrial inner membrane"/>
    <property type="evidence" value="ECO:0007669"/>
    <property type="project" value="TreeGrafter"/>
</dbReference>
<dbReference type="Gene3D" id="1.20.120.1780">
    <property type="entry name" value="UbiA prenyltransferase"/>
    <property type="match status" value="1"/>
</dbReference>
<comment type="pathway">
    <text evidence="3">Secondary metabolite biosynthesis.</text>
</comment>
<feature type="transmembrane region" description="Helical" evidence="9">
    <location>
        <begin position="144"/>
        <end position="163"/>
    </location>
</feature>
<evidence type="ECO:0000256" key="6">
    <source>
        <dbReference type="ARBA" id="ARBA00022692"/>
    </source>
</evidence>
<evidence type="ECO:0000256" key="5">
    <source>
        <dbReference type="ARBA" id="ARBA00022679"/>
    </source>
</evidence>
<dbReference type="GO" id="GO:0008412">
    <property type="term" value="F:4-hydroxybenzoate polyprenyltransferase activity"/>
    <property type="evidence" value="ECO:0007669"/>
    <property type="project" value="TreeGrafter"/>
</dbReference>
<keyword evidence="5" id="KW-0808">Transferase</keyword>
<comment type="similarity">
    <text evidence="4">Belongs to the UbiA prenyltransferase family.</text>
</comment>
<comment type="subcellular location">
    <subcellularLocation>
        <location evidence="2">Membrane</location>
        <topology evidence="2">Multi-pass membrane protein</topology>
    </subcellularLocation>
</comment>
<proteinExistence type="inferred from homology"/>
<evidence type="ECO:0000256" key="8">
    <source>
        <dbReference type="ARBA" id="ARBA00023136"/>
    </source>
</evidence>
<keyword evidence="8 9" id="KW-0472">Membrane</keyword>
<evidence type="ECO:0000256" key="2">
    <source>
        <dbReference type="ARBA" id="ARBA00004141"/>
    </source>
</evidence>
<gene>
    <name evidence="10" type="ORF">OEA41_002882</name>
</gene>
<comment type="caution">
    <text evidence="10">The sequence shown here is derived from an EMBL/GenBank/DDBJ whole genome shotgun (WGS) entry which is preliminary data.</text>
</comment>
<protein>
    <recommendedName>
        <fullName evidence="12">Para-hydroxybenzoate--polyprenyltransferase</fullName>
    </recommendedName>
</protein>
<evidence type="ECO:0008006" key="12">
    <source>
        <dbReference type="Google" id="ProtNLM"/>
    </source>
</evidence>
<feature type="transmembrane region" description="Helical" evidence="9">
    <location>
        <begin position="256"/>
        <end position="276"/>
    </location>
</feature>
<dbReference type="Proteomes" id="UP001276659">
    <property type="component" value="Unassembled WGS sequence"/>
</dbReference>
<feature type="transmembrane region" description="Helical" evidence="9">
    <location>
        <begin position="209"/>
        <end position="232"/>
    </location>
</feature>
<dbReference type="PANTHER" id="PTHR11048:SF28">
    <property type="entry name" value="4-HYDROXYBENZOATE POLYPRENYLTRANSFERASE, MITOCHONDRIAL"/>
    <property type="match status" value="1"/>
</dbReference>
<evidence type="ECO:0000256" key="1">
    <source>
        <dbReference type="ARBA" id="ARBA00001946"/>
    </source>
</evidence>
<dbReference type="FunFam" id="1.10.357.140:FF:000008">
    <property type="entry name" value="4-hydroxybenzoate octaprenyltransferase"/>
    <property type="match status" value="1"/>
</dbReference>
<dbReference type="AlphaFoldDB" id="A0AAE0DIU4"/>
<keyword evidence="6 9" id="KW-0812">Transmembrane</keyword>
<evidence type="ECO:0000256" key="7">
    <source>
        <dbReference type="ARBA" id="ARBA00022989"/>
    </source>
</evidence>
<feature type="transmembrane region" description="Helical" evidence="9">
    <location>
        <begin position="172"/>
        <end position="189"/>
    </location>
</feature>
<evidence type="ECO:0000256" key="9">
    <source>
        <dbReference type="SAM" id="Phobius"/>
    </source>
</evidence>
<dbReference type="InterPro" id="IPR044878">
    <property type="entry name" value="UbiA_sf"/>
</dbReference>
<dbReference type="EMBL" id="JASNWA010000008">
    <property type="protein sequence ID" value="KAK3170800.1"/>
    <property type="molecule type" value="Genomic_DNA"/>
</dbReference>
<feature type="transmembrane region" description="Helical" evidence="9">
    <location>
        <begin position="282"/>
        <end position="299"/>
    </location>
</feature>
<dbReference type="PANTHER" id="PTHR11048">
    <property type="entry name" value="PRENYLTRANSFERASES"/>
    <property type="match status" value="1"/>
</dbReference>
<dbReference type="Pfam" id="PF01040">
    <property type="entry name" value="UbiA"/>
    <property type="match status" value="1"/>
</dbReference>
<evidence type="ECO:0000256" key="4">
    <source>
        <dbReference type="ARBA" id="ARBA00005985"/>
    </source>
</evidence>
<feature type="transmembrane region" description="Helical" evidence="9">
    <location>
        <begin position="311"/>
        <end position="329"/>
    </location>
</feature>
<feature type="transmembrane region" description="Helical" evidence="9">
    <location>
        <begin position="46"/>
        <end position="64"/>
    </location>
</feature>
<accession>A0AAE0DIU4</accession>
<evidence type="ECO:0000313" key="10">
    <source>
        <dbReference type="EMBL" id="KAK3170800.1"/>
    </source>
</evidence>
<comment type="cofactor">
    <cofactor evidence="1">
        <name>Mg(2+)</name>
        <dbReference type="ChEBI" id="CHEBI:18420"/>
    </cofactor>
</comment>
<feature type="transmembrane region" description="Helical" evidence="9">
    <location>
        <begin position="118"/>
        <end position="138"/>
    </location>
</feature>
<organism evidence="10 11">
    <name type="scientific">Lepraria neglecta</name>
    <dbReference type="NCBI Taxonomy" id="209136"/>
    <lineage>
        <taxon>Eukaryota</taxon>
        <taxon>Fungi</taxon>
        <taxon>Dikarya</taxon>
        <taxon>Ascomycota</taxon>
        <taxon>Pezizomycotina</taxon>
        <taxon>Lecanoromycetes</taxon>
        <taxon>OSLEUM clade</taxon>
        <taxon>Lecanoromycetidae</taxon>
        <taxon>Lecanorales</taxon>
        <taxon>Lecanorineae</taxon>
        <taxon>Stereocaulaceae</taxon>
        <taxon>Lepraria</taxon>
    </lineage>
</organism>
<sequence>MSKPLSSSIKSPKEYYPPTYGILSLFPDSWVPYAELTRLHKPTGILVIYMPYLFGLLFISIAIGPVDVRPSSVMNLAFILLITSFVLRSAGCTWNDVVDYKIDRETERCRLRPVARGAVSPASGVVFFSIQICVWFAILCSVSSASVLLAIPGLGLVLIYPYAKRVTDYPQVILGVTLAWGILVGGVVVPEGADFVIARGTAEKEPWLALGMASLFVAYIAWTIIFDTIYGFQDLQDDLKSGVGSISVRWQHHAKALLLLMALLQVSSLVALGLSLGVGKDFYLAGCGGSAVGLCCMIWKINLKRPAECAWWFQYGTVAVGSCMLWGLIEDYVGRTMALGS</sequence>
<keyword evidence="11" id="KW-1185">Reference proteome</keyword>
<keyword evidence="7 9" id="KW-1133">Transmembrane helix</keyword>